<evidence type="ECO:0000256" key="1">
    <source>
        <dbReference type="ARBA" id="ARBA00006583"/>
    </source>
</evidence>
<dbReference type="Proteomes" id="UP000184275">
    <property type="component" value="Unassembled WGS sequence"/>
</dbReference>
<organism evidence="14 16">
    <name type="scientific">Fibrobacter intestinalis</name>
    <dbReference type="NCBI Taxonomy" id="28122"/>
    <lineage>
        <taxon>Bacteria</taxon>
        <taxon>Pseudomonadati</taxon>
        <taxon>Fibrobacterota</taxon>
        <taxon>Fibrobacteria</taxon>
        <taxon>Fibrobacterales</taxon>
        <taxon>Fibrobacteraceae</taxon>
        <taxon>Fibrobacter</taxon>
    </lineage>
</organism>
<keyword evidence="7 8" id="KW-0238">DNA-binding</keyword>
<dbReference type="PRINTS" id="PR00051">
    <property type="entry name" value="DNAA"/>
</dbReference>
<sequence>MNPLLENCLNHLHSLISDSVFNDLFAHLELLRVTDRRVSVLFPANKDIKAYQPYKALLEMSWKEVNGQQLDFDFQHPGTTPSVSVASNEFCQPIKLGEEFCFENFVVGEKSKLAFNAAFAVAENPEHSKYNPLFIYGVSGLGKTHLLQAIGIYILGNATGKKVRYIPAHDFQREYTESIRNGYTNEWSSFYRNEVDVLLIDDIQNWSGSTETQNEFFHIFNTLHQAGKLIVLTSDAPAAEVKSLSDRLVSRFSSGLTVDIQPPAFETREAILRKKAQNSHLDIPDDVFAYLAENIEGSVRPLESAIVRLAMQSSLSKQDINISMARQVVSEIIPNIKRRVGIESVIHAISQYFEVPEDKLLEAGRGTKEVARARQVAMFLMKSLTTLSLKSIGMRFGNRDHSTVLHAINSVKEEMQKDAAFARTVETIKSNIH</sequence>
<keyword evidence="3 8" id="KW-0235">DNA replication</keyword>
<gene>
    <name evidence="8" type="primary">dnaA</name>
    <name evidence="15" type="ORF">SAMN02745108_00389</name>
    <name evidence="14" type="ORF">SAMN05720469_10470</name>
</gene>
<evidence type="ECO:0000256" key="10">
    <source>
        <dbReference type="RuleBase" id="RU000577"/>
    </source>
</evidence>
<evidence type="ECO:0000256" key="4">
    <source>
        <dbReference type="ARBA" id="ARBA00022741"/>
    </source>
</evidence>
<dbReference type="CDD" id="cd06571">
    <property type="entry name" value="Bac_DnaA_C"/>
    <property type="match status" value="1"/>
</dbReference>
<proteinExistence type="inferred from homology"/>
<evidence type="ECO:0000256" key="11">
    <source>
        <dbReference type="RuleBase" id="RU004227"/>
    </source>
</evidence>
<accession>A0A1M6RPB3</accession>
<evidence type="ECO:0000259" key="13">
    <source>
        <dbReference type="SMART" id="SM00760"/>
    </source>
</evidence>
<evidence type="ECO:0000313" key="16">
    <source>
        <dbReference type="Proteomes" id="UP000184275"/>
    </source>
</evidence>
<dbReference type="Pfam" id="PF00308">
    <property type="entry name" value="Bac_DnaA"/>
    <property type="match status" value="1"/>
</dbReference>
<dbReference type="Gene3D" id="1.10.1750.10">
    <property type="match status" value="1"/>
</dbReference>
<evidence type="ECO:0000313" key="17">
    <source>
        <dbReference type="Proteomes" id="UP000190449"/>
    </source>
</evidence>
<comment type="function">
    <text evidence="8 10">Plays an essential role in the initiation and regulation of chromosomal replication. ATP-DnaA binds to the origin of replication (oriC) to initiate formation of the DNA replication initiation complex once per cell cycle. Binds the DnaA box (a 9 base pair repeat at the origin) and separates the double-stranded (ds)DNA. Forms a right-handed helical filament on oriC DNA; dsDNA binds to the exterior of the filament while single-stranded (ss)DNA is stabiized in the filament's interior. The ATP-DnaA-oriC complex binds and stabilizes one strand of the AT-rich DNA unwinding element (DUE), permitting loading of DNA polymerase. After initiation quickly degrades to an ADP-DnaA complex that is not apt for DNA replication. Binds acidic phospholipids.</text>
</comment>
<dbReference type="GO" id="GO:0005886">
    <property type="term" value="C:plasma membrane"/>
    <property type="evidence" value="ECO:0007669"/>
    <property type="project" value="TreeGrafter"/>
</dbReference>
<keyword evidence="6 8" id="KW-0446">Lipid-binding</keyword>
<dbReference type="GO" id="GO:0006275">
    <property type="term" value="P:regulation of DNA replication"/>
    <property type="evidence" value="ECO:0007669"/>
    <property type="project" value="UniProtKB-UniRule"/>
</dbReference>
<feature type="region of interest" description="Domain I, interacts with DnaA modulators" evidence="8">
    <location>
        <begin position="1"/>
        <end position="77"/>
    </location>
</feature>
<evidence type="ECO:0000256" key="7">
    <source>
        <dbReference type="ARBA" id="ARBA00023125"/>
    </source>
</evidence>
<keyword evidence="16" id="KW-1185">Reference proteome</keyword>
<dbReference type="SUPFAM" id="SSF48295">
    <property type="entry name" value="TrpR-like"/>
    <property type="match status" value="1"/>
</dbReference>
<dbReference type="NCBIfam" id="TIGR00362">
    <property type="entry name" value="DnaA"/>
    <property type="match status" value="1"/>
</dbReference>
<dbReference type="GO" id="GO:0003688">
    <property type="term" value="F:DNA replication origin binding"/>
    <property type="evidence" value="ECO:0007669"/>
    <property type="project" value="UniProtKB-UniRule"/>
</dbReference>
<dbReference type="Pfam" id="PF08299">
    <property type="entry name" value="Bac_DnaA_C"/>
    <property type="match status" value="1"/>
</dbReference>
<comment type="subunit">
    <text evidence="8">Oligomerizes as a right-handed, spiral filament on DNA at oriC.</text>
</comment>
<feature type="domain" description="AAA+ ATPase" evidence="12">
    <location>
        <begin position="129"/>
        <end position="264"/>
    </location>
</feature>
<dbReference type="GO" id="GO:0005524">
    <property type="term" value="F:ATP binding"/>
    <property type="evidence" value="ECO:0007669"/>
    <property type="project" value="UniProtKB-UniRule"/>
</dbReference>
<evidence type="ECO:0000256" key="6">
    <source>
        <dbReference type="ARBA" id="ARBA00023121"/>
    </source>
</evidence>
<keyword evidence="4 8" id="KW-0547">Nucleotide-binding</keyword>
<dbReference type="PANTHER" id="PTHR30050:SF2">
    <property type="entry name" value="CHROMOSOMAL REPLICATION INITIATOR PROTEIN DNAA"/>
    <property type="match status" value="1"/>
</dbReference>
<evidence type="ECO:0000256" key="5">
    <source>
        <dbReference type="ARBA" id="ARBA00022840"/>
    </source>
</evidence>
<dbReference type="Proteomes" id="UP000190449">
    <property type="component" value="Unassembled WGS sequence"/>
</dbReference>
<reference evidence="16" key="1">
    <citation type="submission" date="2016-11" db="EMBL/GenBank/DDBJ databases">
        <authorList>
            <person name="Varghese N."/>
            <person name="Submissions S."/>
        </authorList>
    </citation>
    <scope>NUCLEOTIDE SEQUENCE [LARGE SCALE GENOMIC DNA]</scope>
    <source>
        <strain evidence="16">UWOS</strain>
    </source>
</reference>
<accession>A0A1T4KAI4</accession>
<dbReference type="SMART" id="SM00760">
    <property type="entry name" value="Bac_DnaA_C"/>
    <property type="match status" value="1"/>
</dbReference>
<feature type="domain" description="Chromosomal replication initiator DnaA C-terminal" evidence="13">
    <location>
        <begin position="341"/>
        <end position="411"/>
    </location>
</feature>
<dbReference type="Gene3D" id="1.10.8.60">
    <property type="match status" value="1"/>
</dbReference>
<comment type="caution">
    <text evidence="8">Lacks conserved residue(s) required for the propagation of feature annotation.</text>
</comment>
<feature type="binding site" evidence="8">
    <location>
        <position position="142"/>
    </location>
    <ligand>
        <name>ATP</name>
        <dbReference type="ChEBI" id="CHEBI:30616"/>
    </ligand>
</feature>
<keyword evidence="2 8" id="KW-0963">Cytoplasm</keyword>
<dbReference type="InterPro" id="IPR020591">
    <property type="entry name" value="Chromosome_initiator_DnaA-like"/>
</dbReference>
<dbReference type="AlphaFoldDB" id="A0A1M6RPB3"/>
<comment type="similarity">
    <text evidence="1 8 11">Belongs to the DnaA family.</text>
</comment>
<evidence type="ECO:0000256" key="8">
    <source>
        <dbReference type="HAMAP-Rule" id="MF_00377"/>
    </source>
</evidence>
<comment type="domain">
    <text evidence="8">Domain I is involved in oligomerization and binding regulators, domain II is flexibile and of varying length in different bacteria, domain III forms the AAA+ region, while domain IV binds dsDNA.</text>
</comment>
<evidence type="ECO:0000313" key="14">
    <source>
        <dbReference type="EMBL" id="SHK34312.1"/>
    </source>
</evidence>
<evidence type="ECO:0000313" key="15">
    <source>
        <dbReference type="EMBL" id="SJZ39333.1"/>
    </source>
</evidence>
<dbReference type="HAMAP" id="MF_00377">
    <property type="entry name" value="DnaA_bact"/>
    <property type="match status" value="1"/>
</dbReference>
<dbReference type="InterPro" id="IPR013159">
    <property type="entry name" value="DnaA_C"/>
</dbReference>
<feature type="binding site" evidence="8">
    <location>
        <position position="143"/>
    </location>
    <ligand>
        <name>ATP</name>
        <dbReference type="ChEBI" id="CHEBI:30616"/>
    </ligand>
</feature>
<dbReference type="PANTHER" id="PTHR30050">
    <property type="entry name" value="CHROMOSOMAL REPLICATION INITIATOR PROTEIN DNAA"/>
    <property type="match status" value="1"/>
</dbReference>
<evidence type="ECO:0000256" key="9">
    <source>
        <dbReference type="NCBIfam" id="TIGR00362"/>
    </source>
</evidence>
<dbReference type="GO" id="GO:0005737">
    <property type="term" value="C:cytoplasm"/>
    <property type="evidence" value="ECO:0007669"/>
    <property type="project" value="UniProtKB-SubCell"/>
</dbReference>
<feature type="region of interest" description="Domain IV, binds dsDNA" evidence="8">
    <location>
        <begin position="314"/>
        <end position="433"/>
    </location>
</feature>
<dbReference type="RefSeq" id="WP_073302704.1">
    <property type="nucleotide sequence ID" value="NZ_FUWU01000004.1"/>
</dbReference>
<comment type="subcellular location">
    <subcellularLocation>
        <location evidence="8">Cytoplasm</location>
    </subcellularLocation>
</comment>
<dbReference type="InterPro" id="IPR013317">
    <property type="entry name" value="DnaA_dom"/>
</dbReference>
<dbReference type="InterPro" id="IPR027417">
    <property type="entry name" value="P-loop_NTPase"/>
</dbReference>
<feature type="binding site" evidence="8">
    <location>
        <position position="144"/>
    </location>
    <ligand>
        <name>ATP</name>
        <dbReference type="ChEBI" id="CHEBI:30616"/>
    </ligand>
</feature>
<reference evidence="15 17" key="3">
    <citation type="submission" date="2017-02" db="EMBL/GenBank/DDBJ databases">
        <authorList>
            <person name="Peterson S.W."/>
        </authorList>
    </citation>
    <scope>NUCLEOTIDE SEQUENCE [LARGE SCALE GENOMIC DNA]</scope>
    <source>
        <strain evidence="15 17">ATCC 43854</strain>
    </source>
</reference>
<dbReference type="InterPro" id="IPR010921">
    <property type="entry name" value="Trp_repressor/repl_initiator"/>
</dbReference>
<dbReference type="Gene3D" id="3.40.50.300">
    <property type="entry name" value="P-loop containing nucleotide triphosphate hydrolases"/>
    <property type="match status" value="1"/>
</dbReference>
<dbReference type="SMART" id="SM00382">
    <property type="entry name" value="AAA"/>
    <property type="match status" value="1"/>
</dbReference>
<name>A0A1M6RPB3_9BACT</name>
<dbReference type="PROSITE" id="PS01008">
    <property type="entry name" value="DNAA"/>
    <property type="match status" value="1"/>
</dbReference>
<dbReference type="STRING" id="28122.SAMN02745108_00389"/>
<evidence type="ECO:0000256" key="2">
    <source>
        <dbReference type="ARBA" id="ARBA00022490"/>
    </source>
</evidence>
<feature type="binding site" evidence="8">
    <location>
        <position position="140"/>
    </location>
    <ligand>
        <name>ATP</name>
        <dbReference type="ChEBI" id="CHEBI:30616"/>
    </ligand>
</feature>
<dbReference type="CDD" id="cd00009">
    <property type="entry name" value="AAA"/>
    <property type="match status" value="1"/>
</dbReference>
<evidence type="ECO:0000259" key="12">
    <source>
        <dbReference type="SMART" id="SM00382"/>
    </source>
</evidence>
<dbReference type="InterPro" id="IPR018312">
    <property type="entry name" value="Chromosome_initiator_DnaA_CS"/>
</dbReference>
<dbReference type="InterPro" id="IPR001957">
    <property type="entry name" value="Chromosome_initiator_DnaA"/>
</dbReference>
<reference evidence="14" key="2">
    <citation type="submission" date="2016-11" db="EMBL/GenBank/DDBJ databases">
        <authorList>
            <person name="Jaros S."/>
            <person name="Januszkiewicz K."/>
            <person name="Wedrychowicz H."/>
        </authorList>
    </citation>
    <scope>NUCLEOTIDE SEQUENCE [LARGE SCALE GENOMIC DNA]</scope>
    <source>
        <strain evidence="14">UWOS</strain>
    </source>
</reference>
<evidence type="ECO:0000256" key="3">
    <source>
        <dbReference type="ARBA" id="ARBA00022705"/>
    </source>
</evidence>
<dbReference type="InterPro" id="IPR003593">
    <property type="entry name" value="AAA+_ATPase"/>
</dbReference>
<dbReference type="SUPFAM" id="SSF52540">
    <property type="entry name" value="P-loop containing nucleoside triphosphate hydrolases"/>
    <property type="match status" value="1"/>
</dbReference>
<dbReference type="EMBL" id="FUWU01000004">
    <property type="protein sequence ID" value="SJZ39333.1"/>
    <property type="molecule type" value="Genomic_DNA"/>
</dbReference>
<keyword evidence="5 8" id="KW-0067">ATP-binding</keyword>
<protein>
    <recommendedName>
        <fullName evidence="8 9">Chromosomal replication initiator protein DnaA</fullName>
    </recommendedName>
</protein>
<dbReference type="GO" id="GO:0006270">
    <property type="term" value="P:DNA replication initiation"/>
    <property type="evidence" value="ECO:0007669"/>
    <property type="project" value="UniProtKB-UniRule"/>
</dbReference>
<dbReference type="EMBL" id="FRAW01000004">
    <property type="protein sequence ID" value="SHK34312.1"/>
    <property type="molecule type" value="Genomic_DNA"/>
</dbReference>
<dbReference type="GO" id="GO:0008289">
    <property type="term" value="F:lipid binding"/>
    <property type="evidence" value="ECO:0007669"/>
    <property type="project" value="UniProtKB-KW"/>
</dbReference>